<evidence type="ECO:0000256" key="3">
    <source>
        <dbReference type="ARBA" id="ARBA00023163"/>
    </source>
</evidence>
<name>A0A1I8G672_9PLAT</name>
<dbReference type="AlphaFoldDB" id="A0A1I8G672"/>
<keyword evidence="3" id="KW-0804">Transcription</keyword>
<comment type="subcellular location">
    <subcellularLocation>
        <location evidence="1">Nucleus</location>
    </subcellularLocation>
</comment>
<evidence type="ECO:0000256" key="2">
    <source>
        <dbReference type="ARBA" id="ARBA00023015"/>
    </source>
</evidence>
<evidence type="ECO:0000313" key="5">
    <source>
        <dbReference type="Proteomes" id="UP000095280"/>
    </source>
</evidence>
<evidence type="ECO:0000256" key="4">
    <source>
        <dbReference type="ARBA" id="ARBA00023242"/>
    </source>
</evidence>
<keyword evidence="4" id="KW-0539">Nucleus</keyword>
<evidence type="ECO:0000256" key="1">
    <source>
        <dbReference type="ARBA" id="ARBA00004123"/>
    </source>
</evidence>
<keyword evidence="2" id="KW-0805">Transcription regulation</keyword>
<dbReference type="InterPro" id="IPR003195">
    <property type="entry name" value="TFIID_TAF13"/>
</dbReference>
<organism evidence="5 6">
    <name type="scientific">Macrostomum lignano</name>
    <dbReference type="NCBI Taxonomy" id="282301"/>
    <lineage>
        <taxon>Eukaryota</taxon>
        <taxon>Metazoa</taxon>
        <taxon>Spiralia</taxon>
        <taxon>Lophotrochozoa</taxon>
        <taxon>Platyhelminthes</taxon>
        <taxon>Rhabditophora</taxon>
        <taxon>Macrostomorpha</taxon>
        <taxon>Macrostomida</taxon>
        <taxon>Macrostomidae</taxon>
        <taxon>Macrostomum</taxon>
    </lineage>
</organism>
<reference evidence="6" key="1">
    <citation type="submission" date="2016-11" db="UniProtKB">
        <authorList>
            <consortium name="WormBaseParasite"/>
        </authorList>
    </citation>
    <scope>IDENTIFICATION</scope>
</reference>
<proteinExistence type="predicted"/>
<accession>A0A1I8G672</accession>
<dbReference type="PANTHER" id="PTHR11380:SF16">
    <property type="entry name" value="TRANSCRIPTION INITIATION PROTEIN SPT3 HOMOLOG"/>
    <property type="match status" value="1"/>
</dbReference>
<dbReference type="GO" id="GO:0005634">
    <property type="term" value="C:nucleus"/>
    <property type="evidence" value="ECO:0007669"/>
    <property type="project" value="UniProtKB-SubCell"/>
</dbReference>
<dbReference type="WBParaSite" id="maker-uti_cns_0000992-snap-gene-1.3-mRNA-1">
    <property type="protein sequence ID" value="maker-uti_cns_0000992-snap-gene-1.3-mRNA-1"/>
    <property type="gene ID" value="maker-uti_cns_0000992-snap-gene-1.3"/>
</dbReference>
<evidence type="ECO:0000313" key="6">
    <source>
        <dbReference type="WBParaSite" id="maker-uti_cns_0000992-snap-gene-1.3-mRNA-1"/>
    </source>
</evidence>
<protein>
    <submittedName>
        <fullName evidence="6">TFIID_20kDa domain-containing protein</fullName>
    </submittedName>
</protein>
<keyword evidence="5" id="KW-1185">Reference proteome</keyword>
<dbReference type="Proteomes" id="UP000095280">
    <property type="component" value="Unplaced"/>
</dbReference>
<dbReference type="PANTHER" id="PTHR11380">
    <property type="entry name" value="TRANSCRIPTION INITIATION FACTOR TFIID/SUPT3-RELATED"/>
    <property type="match status" value="1"/>
</dbReference>
<sequence>MAWVPRGRRGAHAKWAPLSVPAQMMQFEAQWTGRPGIRSLISPAFQLTLQPEFCSLPRSTRERTAEVDPEPGMESQPQRQYAEQLRQMMFGLGDLPEPCSGSLDLVEDFLRLRLSRWAAAAVAAHERGDGPHEAEVSAADLVAALRSNRRALAHCIRYHRLLAERRAACRLENGGDGAEEAAEIDGPELVEQLAEGADCGERSLPPFLESALPEAADALAQLQEEQQQRLQRLNRASAPADYERFARSRRCCLVGHGGGAASRSDLRRFRSWLGPAGHRLSSAACRLLSYLAHQAVAELLDTVKLRRAETWPSEALLLEAE</sequence>
<dbReference type="GO" id="GO:0006366">
    <property type="term" value="P:transcription by RNA polymerase II"/>
    <property type="evidence" value="ECO:0007669"/>
    <property type="project" value="InterPro"/>
</dbReference>